<evidence type="ECO:0000256" key="3">
    <source>
        <dbReference type="ARBA" id="ARBA00023002"/>
    </source>
</evidence>
<sequence length="336" mass="36162">MGWRGILGFEYGIVQAPLGPDISGPELVAAVANAGALAFLRTPDWEAPDYVKQLIRKTRTLTDKPFGVAVVLAFPHEANIKAILEEKVAVLQVYWGECSKDLVLQAHEAGVKIVPQIGSFEEAQKAVDVGVDAIMVQGHEAGGHVIGQDSLISLLPRIADLVRGHDCPVIAAGGIVDERGYIAALALGAHGIAMGTRFLATNESYAHPTYKAKLVELNNTEYTGVFGRARWPGAPHRVLKTPFFMDWRDLPSNENESDQPVIGRSLIHGVEKEIRRFAGTVPNATTTGDIESMVMYSGQGAGLIKEIIPAGEVIKRIVDGAQALILREFVSDKISG</sequence>
<keyword evidence="5" id="KW-1185">Reference proteome</keyword>
<dbReference type="SUPFAM" id="SSF51412">
    <property type="entry name" value="Inosine monophosphate dehydrogenase (IMPDH)"/>
    <property type="match status" value="1"/>
</dbReference>
<dbReference type="AlphaFoldDB" id="A0ABD3BIK3"/>
<accession>A0ABD3BIK3</accession>
<dbReference type="Pfam" id="PF03060">
    <property type="entry name" value="NMO"/>
    <property type="match status" value="1"/>
</dbReference>
<proteinExistence type="predicted"/>
<evidence type="ECO:0000313" key="4">
    <source>
        <dbReference type="EMBL" id="KAL3617278.1"/>
    </source>
</evidence>
<dbReference type="InterPro" id="IPR013785">
    <property type="entry name" value="Aldolase_TIM"/>
</dbReference>
<dbReference type="InterPro" id="IPR004136">
    <property type="entry name" value="NMO"/>
</dbReference>
<dbReference type="PANTHER" id="PTHR32332">
    <property type="entry name" value="2-NITROPROPANE DIOXYGENASE"/>
    <property type="match status" value="1"/>
</dbReference>
<dbReference type="GO" id="GO:0016491">
    <property type="term" value="F:oxidoreductase activity"/>
    <property type="evidence" value="ECO:0007669"/>
    <property type="project" value="UniProtKB-KW"/>
</dbReference>
<dbReference type="Proteomes" id="UP001632038">
    <property type="component" value="Unassembled WGS sequence"/>
</dbReference>
<gene>
    <name evidence="4" type="ORF">CASFOL_038823</name>
</gene>
<dbReference type="CDD" id="cd04730">
    <property type="entry name" value="NPD_like"/>
    <property type="match status" value="1"/>
</dbReference>
<keyword evidence="2" id="KW-0288">FMN</keyword>
<dbReference type="PANTHER" id="PTHR32332:SF20">
    <property type="entry name" value="2-NITROPROPANE DIOXYGENASE-LIKE PROTEIN"/>
    <property type="match status" value="1"/>
</dbReference>
<evidence type="ECO:0000313" key="5">
    <source>
        <dbReference type="Proteomes" id="UP001632038"/>
    </source>
</evidence>
<reference evidence="5" key="1">
    <citation type="journal article" date="2024" name="IScience">
        <title>Strigolactones Initiate the Formation of Haustorium-like Structures in Castilleja.</title>
        <authorList>
            <person name="Buerger M."/>
            <person name="Peterson D."/>
            <person name="Chory J."/>
        </authorList>
    </citation>
    <scope>NUCLEOTIDE SEQUENCE [LARGE SCALE GENOMIC DNA]</scope>
</reference>
<evidence type="ECO:0008006" key="6">
    <source>
        <dbReference type="Google" id="ProtNLM"/>
    </source>
</evidence>
<name>A0ABD3BIK3_9LAMI</name>
<evidence type="ECO:0000256" key="2">
    <source>
        <dbReference type="ARBA" id="ARBA00022643"/>
    </source>
</evidence>
<dbReference type="EMBL" id="JAVIJP010000083">
    <property type="protein sequence ID" value="KAL3617278.1"/>
    <property type="molecule type" value="Genomic_DNA"/>
</dbReference>
<keyword evidence="3" id="KW-0560">Oxidoreductase</keyword>
<evidence type="ECO:0000256" key="1">
    <source>
        <dbReference type="ARBA" id="ARBA00022630"/>
    </source>
</evidence>
<dbReference type="Gene3D" id="3.20.20.70">
    <property type="entry name" value="Aldolase class I"/>
    <property type="match status" value="1"/>
</dbReference>
<keyword evidence="1" id="KW-0285">Flavoprotein</keyword>
<comment type="caution">
    <text evidence="4">The sequence shown here is derived from an EMBL/GenBank/DDBJ whole genome shotgun (WGS) entry which is preliminary data.</text>
</comment>
<protein>
    <recommendedName>
        <fullName evidence="6">Nitronate monooxygenase domain-containing protein</fullName>
    </recommendedName>
</protein>
<organism evidence="4 5">
    <name type="scientific">Castilleja foliolosa</name>
    <dbReference type="NCBI Taxonomy" id="1961234"/>
    <lineage>
        <taxon>Eukaryota</taxon>
        <taxon>Viridiplantae</taxon>
        <taxon>Streptophyta</taxon>
        <taxon>Embryophyta</taxon>
        <taxon>Tracheophyta</taxon>
        <taxon>Spermatophyta</taxon>
        <taxon>Magnoliopsida</taxon>
        <taxon>eudicotyledons</taxon>
        <taxon>Gunneridae</taxon>
        <taxon>Pentapetalae</taxon>
        <taxon>asterids</taxon>
        <taxon>lamiids</taxon>
        <taxon>Lamiales</taxon>
        <taxon>Orobanchaceae</taxon>
        <taxon>Pedicularideae</taxon>
        <taxon>Castillejinae</taxon>
        <taxon>Castilleja</taxon>
    </lineage>
</organism>